<sequence length="70" mass="8525">MQGNRFYKTLPEWEPVKENREAPPPSENSQPSTINLSKERATLKIYDHPLIFFKKRRRYPRSDDKSDRWF</sequence>
<dbReference type="Proteomes" id="UP001227230">
    <property type="component" value="Chromosome 13"/>
</dbReference>
<evidence type="ECO:0000256" key="1">
    <source>
        <dbReference type="SAM" id="MobiDB-lite"/>
    </source>
</evidence>
<feature type="region of interest" description="Disordered" evidence="1">
    <location>
        <begin position="1"/>
        <end position="35"/>
    </location>
</feature>
<evidence type="ECO:0000313" key="3">
    <source>
        <dbReference type="Proteomes" id="UP001227230"/>
    </source>
</evidence>
<organism evidence="2 3">
    <name type="scientific">Vitis vinifera</name>
    <name type="common">Grape</name>
    <dbReference type="NCBI Taxonomy" id="29760"/>
    <lineage>
        <taxon>Eukaryota</taxon>
        <taxon>Viridiplantae</taxon>
        <taxon>Streptophyta</taxon>
        <taxon>Embryophyta</taxon>
        <taxon>Tracheophyta</taxon>
        <taxon>Spermatophyta</taxon>
        <taxon>Magnoliopsida</taxon>
        <taxon>eudicotyledons</taxon>
        <taxon>Gunneridae</taxon>
        <taxon>Pentapetalae</taxon>
        <taxon>rosids</taxon>
        <taxon>Vitales</taxon>
        <taxon>Vitaceae</taxon>
        <taxon>Viteae</taxon>
        <taxon>Vitis</taxon>
    </lineage>
</organism>
<evidence type="ECO:0000313" key="2">
    <source>
        <dbReference type="EMBL" id="WKA01547.1"/>
    </source>
</evidence>
<keyword evidence="3" id="KW-1185">Reference proteome</keyword>
<name>A0ABY9D485_VITVI</name>
<dbReference type="EMBL" id="CP126660">
    <property type="protein sequence ID" value="WKA01547.1"/>
    <property type="molecule type" value="Genomic_DNA"/>
</dbReference>
<reference evidence="2 3" key="1">
    <citation type="journal article" date="2023" name="Hortic Res">
        <title>The complete reference genome for grapevine (Vitis vinifera L.) genetics and breeding.</title>
        <authorList>
            <person name="Shi X."/>
            <person name="Cao S."/>
            <person name="Wang X."/>
            <person name="Huang S."/>
            <person name="Wang Y."/>
            <person name="Liu Z."/>
            <person name="Liu W."/>
            <person name="Leng X."/>
            <person name="Peng Y."/>
            <person name="Wang N."/>
            <person name="Wang Y."/>
            <person name="Ma Z."/>
            <person name="Xu X."/>
            <person name="Zhang F."/>
            <person name="Xue H."/>
            <person name="Zhong H."/>
            <person name="Wang Y."/>
            <person name="Zhang K."/>
            <person name="Velt A."/>
            <person name="Avia K."/>
            <person name="Holtgrawe D."/>
            <person name="Grimplet J."/>
            <person name="Matus J.T."/>
            <person name="Ware D."/>
            <person name="Wu X."/>
            <person name="Wang H."/>
            <person name="Liu C."/>
            <person name="Fang Y."/>
            <person name="Rustenholz C."/>
            <person name="Cheng Z."/>
            <person name="Xiao H."/>
            <person name="Zhou Y."/>
        </authorList>
    </citation>
    <scope>NUCLEOTIDE SEQUENCE [LARGE SCALE GENOMIC DNA]</scope>
    <source>
        <strain evidence="3">cv. Pinot noir / PN40024</strain>
        <tissue evidence="2">Leaf</tissue>
    </source>
</reference>
<gene>
    <name evidence="2" type="ORF">VitviT2T_019823</name>
</gene>
<protein>
    <submittedName>
        <fullName evidence="2">Uncharacterized protein</fullName>
    </submittedName>
</protein>
<accession>A0ABY9D485</accession>
<proteinExistence type="predicted"/>